<reference evidence="4" key="1">
    <citation type="submission" date="2017-02" db="UniProtKB">
        <authorList>
            <consortium name="WormBaseParasite"/>
        </authorList>
    </citation>
    <scope>IDENTIFICATION</scope>
</reference>
<dbReference type="AlphaFoldDB" id="A0A0R3VZA6"/>
<name>A0A0R3VZA6_TAEAS</name>
<feature type="domain" description="NADP-dependent oxidoreductase" evidence="1">
    <location>
        <begin position="19"/>
        <end position="219"/>
    </location>
</feature>
<sequence length="221" mass="24759">MLHNPSLHLNSGYTIPQLGFGTFDSPREVVTNAVEVALSVGFRHIDGAKLYGNEKEVGDATAASLKKLNLKREDIFVTSKLWCDKHAPEDVRKACETSIKDLGVHYLDLYLIHRPESFRTKDGGPYNNSDPDSVLFEYHKLEDTWKAMEELVHAGLVRSIGVSNFNKRQLERILASCTIPPAVNQVEVNIHWPNTKLIEFCHSKNILVEGYAPLGSTGFVK</sequence>
<dbReference type="WBParaSite" id="TASK_0000275001-mRNA-1">
    <property type="protein sequence ID" value="TASK_0000275001-mRNA-1"/>
    <property type="gene ID" value="TASK_0000275001"/>
</dbReference>
<dbReference type="STRING" id="60517.A0A0R3VZA6"/>
<dbReference type="GO" id="GO:0016491">
    <property type="term" value="F:oxidoreductase activity"/>
    <property type="evidence" value="ECO:0007669"/>
    <property type="project" value="InterPro"/>
</dbReference>
<evidence type="ECO:0000313" key="3">
    <source>
        <dbReference type="Proteomes" id="UP000282613"/>
    </source>
</evidence>
<dbReference type="PRINTS" id="PR00069">
    <property type="entry name" value="ALDKETRDTASE"/>
</dbReference>
<evidence type="ECO:0000313" key="2">
    <source>
        <dbReference type="EMBL" id="VDK26054.1"/>
    </source>
</evidence>
<dbReference type="PROSITE" id="PS00062">
    <property type="entry name" value="ALDOKETO_REDUCTASE_2"/>
    <property type="match status" value="1"/>
</dbReference>
<proteinExistence type="predicted"/>
<dbReference type="InterPro" id="IPR018170">
    <property type="entry name" value="Aldo/ket_reductase_CS"/>
</dbReference>
<dbReference type="InterPro" id="IPR020471">
    <property type="entry name" value="AKR"/>
</dbReference>
<dbReference type="Proteomes" id="UP000282613">
    <property type="component" value="Unassembled WGS sequence"/>
</dbReference>
<reference evidence="2 3" key="2">
    <citation type="submission" date="2018-11" db="EMBL/GenBank/DDBJ databases">
        <authorList>
            <consortium name="Pathogen Informatics"/>
        </authorList>
    </citation>
    <scope>NUCLEOTIDE SEQUENCE [LARGE SCALE GENOMIC DNA]</scope>
</reference>
<dbReference type="EMBL" id="UYRS01002851">
    <property type="protein sequence ID" value="VDK26054.1"/>
    <property type="molecule type" value="Genomic_DNA"/>
</dbReference>
<protein>
    <submittedName>
        <fullName evidence="4">Aldo_ket_red domain-containing protein</fullName>
    </submittedName>
</protein>
<organism evidence="4">
    <name type="scientific">Taenia asiatica</name>
    <name type="common">Asian tapeworm</name>
    <dbReference type="NCBI Taxonomy" id="60517"/>
    <lineage>
        <taxon>Eukaryota</taxon>
        <taxon>Metazoa</taxon>
        <taxon>Spiralia</taxon>
        <taxon>Lophotrochozoa</taxon>
        <taxon>Platyhelminthes</taxon>
        <taxon>Cestoda</taxon>
        <taxon>Eucestoda</taxon>
        <taxon>Cyclophyllidea</taxon>
        <taxon>Taeniidae</taxon>
        <taxon>Taenia</taxon>
    </lineage>
</organism>
<dbReference type="Gene3D" id="3.20.20.100">
    <property type="entry name" value="NADP-dependent oxidoreductase domain"/>
    <property type="match status" value="1"/>
</dbReference>
<evidence type="ECO:0000259" key="1">
    <source>
        <dbReference type="Pfam" id="PF00248"/>
    </source>
</evidence>
<dbReference type="InterPro" id="IPR023210">
    <property type="entry name" value="NADP_OxRdtase_dom"/>
</dbReference>
<evidence type="ECO:0000313" key="4">
    <source>
        <dbReference type="WBParaSite" id="TASK_0000275001-mRNA-1"/>
    </source>
</evidence>
<dbReference type="Pfam" id="PF00248">
    <property type="entry name" value="Aldo_ket_red"/>
    <property type="match status" value="1"/>
</dbReference>
<dbReference type="SUPFAM" id="SSF51430">
    <property type="entry name" value="NAD(P)-linked oxidoreductase"/>
    <property type="match status" value="1"/>
</dbReference>
<dbReference type="OrthoDB" id="416253at2759"/>
<keyword evidence="3" id="KW-1185">Reference proteome</keyword>
<dbReference type="InterPro" id="IPR036812">
    <property type="entry name" value="NAD(P)_OxRdtase_dom_sf"/>
</dbReference>
<dbReference type="CDD" id="cd19071">
    <property type="entry name" value="AKR_AKR1-5-like"/>
    <property type="match status" value="1"/>
</dbReference>
<gene>
    <name evidence="2" type="ORF">TASK_LOCUS2751</name>
</gene>
<accession>A0A0R3VZA6</accession>
<dbReference type="PROSITE" id="PS00798">
    <property type="entry name" value="ALDOKETO_REDUCTASE_1"/>
    <property type="match status" value="1"/>
</dbReference>
<dbReference type="PANTHER" id="PTHR11732">
    <property type="entry name" value="ALDO/KETO REDUCTASE"/>
    <property type="match status" value="1"/>
</dbReference>